<dbReference type="GO" id="GO:0016887">
    <property type="term" value="F:ATP hydrolysis activity"/>
    <property type="evidence" value="ECO:0007669"/>
    <property type="project" value="InterPro"/>
</dbReference>
<keyword evidence="3" id="KW-0235">DNA replication</keyword>
<evidence type="ECO:0000256" key="1">
    <source>
        <dbReference type="ARBA" id="ARBA00004123"/>
    </source>
</evidence>
<dbReference type="EMBL" id="KN716385">
    <property type="protein sequence ID" value="KJH45807.1"/>
    <property type="molecule type" value="Genomic_DNA"/>
</dbReference>
<dbReference type="InterPro" id="IPR050238">
    <property type="entry name" value="DNA_Rep/Repair_Clamp_Loader"/>
</dbReference>
<dbReference type="NCBIfam" id="NF001679">
    <property type="entry name" value="PRK00440.1"/>
    <property type="match status" value="1"/>
</dbReference>
<dbReference type="Pfam" id="PF00004">
    <property type="entry name" value="AAA"/>
    <property type="match status" value="1"/>
</dbReference>
<keyword evidence="5" id="KW-0067">ATP-binding</keyword>
<dbReference type="SUPFAM" id="SSF48019">
    <property type="entry name" value="post-AAA+ oligomerization domain-like"/>
    <property type="match status" value="1"/>
</dbReference>
<dbReference type="SMART" id="SM00382">
    <property type="entry name" value="AAA"/>
    <property type="match status" value="1"/>
</dbReference>
<feature type="region of interest" description="Disordered" evidence="7">
    <location>
        <begin position="504"/>
        <end position="545"/>
    </location>
</feature>
<dbReference type="GO" id="GO:0005634">
    <property type="term" value="C:nucleus"/>
    <property type="evidence" value="ECO:0007669"/>
    <property type="project" value="UniProtKB-SubCell"/>
</dbReference>
<dbReference type="FunFam" id="3.40.50.300:FF:000129">
    <property type="entry name" value="Replication factor C subunit 5"/>
    <property type="match status" value="1"/>
</dbReference>
<evidence type="ECO:0000256" key="6">
    <source>
        <dbReference type="ARBA" id="ARBA00023242"/>
    </source>
</evidence>
<feature type="domain" description="AAA+ ATPase" evidence="8">
    <location>
        <begin position="44"/>
        <end position="177"/>
    </location>
</feature>
<keyword evidence="4" id="KW-0547">Nucleotide-binding</keyword>
<dbReference type="OrthoDB" id="10254700at2759"/>
<evidence type="ECO:0000313" key="9">
    <source>
        <dbReference type="EMBL" id="KJH45807.1"/>
    </source>
</evidence>
<organism evidence="9 10">
    <name type="scientific">Dictyocaulus viviparus</name>
    <name type="common">Bovine lungworm</name>
    <dbReference type="NCBI Taxonomy" id="29172"/>
    <lineage>
        <taxon>Eukaryota</taxon>
        <taxon>Metazoa</taxon>
        <taxon>Ecdysozoa</taxon>
        <taxon>Nematoda</taxon>
        <taxon>Chromadorea</taxon>
        <taxon>Rhabditida</taxon>
        <taxon>Rhabditina</taxon>
        <taxon>Rhabditomorpha</taxon>
        <taxon>Strongyloidea</taxon>
        <taxon>Metastrongylidae</taxon>
        <taxon>Dictyocaulus</taxon>
    </lineage>
</organism>
<feature type="compositionally biased region" description="Polar residues" evidence="7">
    <location>
        <begin position="504"/>
        <end position="527"/>
    </location>
</feature>
<dbReference type="Gene3D" id="3.40.50.300">
    <property type="entry name" value="P-loop containing nucleotide triphosphate hydrolases"/>
    <property type="match status" value="1"/>
</dbReference>
<dbReference type="InterPro" id="IPR003959">
    <property type="entry name" value="ATPase_AAA_core"/>
</dbReference>
<dbReference type="GO" id="GO:0003689">
    <property type="term" value="F:DNA clamp loader activity"/>
    <property type="evidence" value="ECO:0007669"/>
    <property type="project" value="TreeGrafter"/>
</dbReference>
<protein>
    <submittedName>
        <fullName evidence="9">Replication factor</fullName>
    </submittedName>
</protein>
<dbReference type="InterPro" id="IPR008921">
    <property type="entry name" value="DNA_pol3_clamp-load_cplx_C"/>
</dbReference>
<feature type="region of interest" description="Disordered" evidence="7">
    <location>
        <begin position="319"/>
        <end position="386"/>
    </location>
</feature>
<evidence type="ECO:0000256" key="2">
    <source>
        <dbReference type="ARBA" id="ARBA00005378"/>
    </source>
</evidence>
<feature type="compositionally biased region" description="Low complexity" evidence="7">
    <location>
        <begin position="321"/>
        <end position="386"/>
    </location>
</feature>
<dbReference type="GO" id="GO:0006281">
    <property type="term" value="P:DNA repair"/>
    <property type="evidence" value="ECO:0007669"/>
    <property type="project" value="TreeGrafter"/>
</dbReference>
<dbReference type="FunFam" id="1.20.272.10:FF:000004">
    <property type="entry name" value="Replication factor C subunit 5"/>
    <property type="match status" value="1"/>
</dbReference>
<dbReference type="CDD" id="cd00009">
    <property type="entry name" value="AAA"/>
    <property type="match status" value="1"/>
</dbReference>
<dbReference type="AlphaFoldDB" id="A0A0D8XPY9"/>
<dbReference type="SUPFAM" id="SSF50249">
    <property type="entry name" value="Nucleic acid-binding proteins"/>
    <property type="match status" value="1"/>
</dbReference>
<reference evidence="10" key="2">
    <citation type="journal article" date="2016" name="Sci. Rep.">
        <title>Dictyocaulus viviparus genome, variome and transcriptome elucidate lungworm biology and support future intervention.</title>
        <authorList>
            <person name="McNulty S.N."/>
            <person name="Strube C."/>
            <person name="Rosa B.A."/>
            <person name="Martin J.C."/>
            <person name="Tyagi R."/>
            <person name="Choi Y.J."/>
            <person name="Wang Q."/>
            <person name="Hallsworth Pepin K."/>
            <person name="Zhang X."/>
            <person name="Ozersky P."/>
            <person name="Wilson R.K."/>
            <person name="Sternberg P.W."/>
            <person name="Gasser R.B."/>
            <person name="Mitreva M."/>
        </authorList>
    </citation>
    <scope>NUCLEOTIDE SEQUENCE [LARGE SCALE GENOMIC DNA]</scope>
    <source>
        <strain evidence="10">HannoverDv2000</strain>
    </source>
</reference>
<evidence type="ECO:0000256" key="4">
    <source>
        <dbReference type="ARBA" id="ARBA00022741"/>
    </source>
</evidence>
<dbReference type="STRING" id="29172.A0A0D8XPY9"/>
<keyword evidence="6" id="KW-0539">Nucleus</keyword>
<evidence type="ECO:0000256" key="7">
    <source>
        <dbReference type="SAM" id="MobiDB-lite"/>
    </source>
</evidence>
<gene>
    <name evidence="9" type="ORF">DICVIV_08131</name>
</gene>
<accession>A0A0D8XPY9</accession>
<sequence>MEVEFPPAVINLPWVEKYRPESLNDMISHEEIIKTLTRYVKSDTVPHMLFYGPPGTGKTSAILAVVNTMYTRKQRNSMVLELNASDDRGIGVVREEIITFAQTKSLHSDKDGTTDLKFVILDEADAMTKDAQNALRRVIEKYTANVRFCIICNYLSSIIPAIQSRCTRFRFGPLSLEHIRPRLEHVIEEENLKVTDCGKEALLNLSGGDMRRLLNVLQTSVYQCVGQPSPKHMEKILQILMNESFATCCQKLQQECKEEGYALVDIIARLHDLLFQLDIPSNVLICVIKALSDTEQRLAVGASDRIQIGGIVAAFGRNMQNNNPLSNPSGPPSGYATPNQSQLHQQQQTLGYYGQPGPAQSQQSPMTMSSQQVMMGSGSSSLSMNYQSGVPQMMQQPSMPSTQQPSMVQQGMYGAQVPRPYSGSVTNVTPGFGGSSSVSIGIGGVQAQGQQSYSGQPQQQQQVQQQTQQSGPAFASQQWQQAASGPSQQSYACSLGSNVTPSFSASSTSGAPIHSTVTASQSGSQASLAKDTKRPLNPPPYPSEILEQLDKSSVGTLTLIGRELVNELTTRLVLCILRIFLKKKLRIEKKFGSKRLNTDKFIEIMSDMSLPTENIPTDLVEKRQQFEENRTKLCTLSKDLKMLEWMASVSDPSLLKKEMPRTSILETRVGTDLLIGKIVKLSTIGIDHIPCAQVRCSLNEFNTFLKKYFARPFEFWALDRESKGNLGDTVLIRRIQAQESTKTTVTHAIDRIVFKYGNIIDPVTGKRLIKDEFADEIQLRKHLVTEIMTVPMQQVNVLVCFDDSLLFDERRATQRQLLDERKKSIDKNGIGGFIKSPVCRYNTVKVIDNSSLISGEVTKGPRTAAQRLPRHMRRRAMAYDIRRFPRGLRKFASPFLAVTKHQKKPPSRFYRRRSRNLLLVSN</sequence>
<dbReference type="InterPro" id="IPR013748">
    <property type="entry name" value="Rep_factorC_C"/>
</dbReference>
<dbReference type="PANTHER" id="PTHR11669:SF9">
    <property type="entry name" value="REPLICATION FACTOR C SUBUNIT 5"/>
    <property type="match status" value="1"/>
</dbReference>
<feature type="region of interest" description="Disordered" evidence="7">
    <location>
        <begin position="448"/>
        <end position="481"/>
    </location>
</feature>
<dbReference type="Gene3D" id="1.10.8.60">
    <property type="match status" value="1"/>
</dbReference>
<evidence type="ECO:0000256" key="3">
    <source>
        <dbReference type="ARBA" id="ARBA00022705"/>
    </source>
</evidence>
<comment type="similarity">
    <text evidence="2">Belongs to the activator 1 small subunits family.</text>
</comment>
<proteinExistence type="inferred from homology"/>
<dbReference type="InterPro" id="IPR047854">
    <property type="entry name" value="RFC_lid"/>
</dbReference>
<evidence type="ECO:0000259" key="8">
    <source>
        <dbReference type="SMART" id="SM00382"/>
    </source>
</evidence>
<dbReference type="SUPFAM" id="SSF52540">
    <property type="entry name" value="P-loop containing nucleoside triphosphate hydrolases"/>
    <property type="match status" value="1"/>
</dbReference>
<dbReference type="CDD" id="cd18140">
    <property type="entry name" value="HLD_clamp_RFC"/>
    <property type="match status" value="1"/>
</dbReference>
<comment type="subcellular location">
    <subcellularLocation>
        <location evidence="1">Nucleus</location>
    </subcellularLocation>
</comment>
<dbReference type="Gene3D" id="2.40.50.140">
    <property type="entry name" value="Nucleic acid-binding proteins"/>
    <property type="match status" value="1"/>
</dbReference>
<dbReference type="Pfam" id="PF08542">
    <property type="entry name" value="Rep_fac_C"/>
    <property type="match status" value="1"/>
</dbReference>
<dbReference type="InterPro" id="IPR003593">
    <property type="entry name" value="AAA+_ATPase"/>
</dbReference>
<dbReference type="InterPro" id="IPR027417">
    <property type="entry name" value="P-loop_NTPase"/>
</dbReference>
<dbReference type="PANTHER" id="PTHR11669">
    <property type="entry name" value="REPLICATION FACTOR C / DNA POLYMERASE III GAMMA-TAU SUBUNIT"/>
    <property type="match status" value="1"/>
</dbReference>
<reference evidence="9 10" key="1">
    <citation type="submission" date="2013-11" db="EMBL/GenBank/DDBJ databases">
        <title>Draft genome of the bovine lungworm Dictyocaulus viviparus.</title>
        <authorList>
            <person name="Mitreva M."/>
        </authorList>
    </citation>
    <scope>NUCLEOTIDE SEQUENCE [LARGE SCALE GENOMIC DNA]</scope>
    <source>
        <strain evidence="9 10">HannoverDv2000</strain>
    </source>
</reference>
<dbReference type="GO" id="GO:0006261">
    <property type="term" value="P:DNA-templated DNA replication"/>
    <property type="evidence" value="ECO:0007669"/>
    <property type="project" value="TreeGrafter"/>
</dbReference>
<dbReference type="GO" id="GO:0005524">
    <property type="term" value="F:ATP binding"/>
    <property type="evidence" value="ECO:0007669"/>
    <property type="project" value="UniProtKB-KW"/>
</dbReference>
<dbReference type="Gene3D" id="1.20.272.10">
    <property type="match status" value="1"/>
</dbReference>
<dbReference type="GO" id="GO:0005663">
    <property type="term" value="C:DNA replication factor C complex"/>
    <property type="evidence" value="ECO:0007669"/>
    <property type="project" value="TreeGrafter"/>
</dbReference>
<evidence type="ECO:0000313" key="10">
    <source>
        <dbReference type="Proteomes" id="UP000053766"/>
    </source>
</evidence>
<name>A0A0D8XPY9_DICVI</name>
<dbReference type="GO" id="GO:0003677">
    <property type="term" value="F:DNA binding"/>
    <property type="evidence" value="ECO:0007669"/>
    <property type="project" value="InterPro"/>
</dbReference>
<dbReference type="Proteomes" id="UP000053766">
    <property type="component" value="Unassembled WGS sequence"/>
</dbReference>
<evidence type="ECO:0000256" key="5">
    <source>
        <dbReference type="ARBA" id="ARBA00022840"/>
    </source>
</evidence>
<dbReference type="InterPro" id="IPR012340">
    <property type="entry name" value="NA-bd_OB-fold"/>
</dbReference>
<keyword evidence="10" id="KW-1185">Reference proteome</keyword>